<dbReference type="RefSeq" id="WP_107253516.1">
    <property type="nucleotide sequence ID" value="NZ_PYOC01000003.1"/>
</dbReference>
<sequence>MSQKLTLALYQSEGDRLNERGVERIDSVAAPDAILNMLANEFEIISTKVYFAPDSDKSFTIDHFRNEDVAKIILKLECTYKDLVIKQNDDLSSKGGNKAPSGDECFAVELYDAVCDGAQTLKDSITVMITFLNVLNLFYKKQRDFEDDDYAFIKVDG</sequence>
<keyword evidence="2" id="KW-1185">Reference proteome</keyword>
<dbReference type="AlphaFoldDB" id="A0A2T3L8L5"/>
<evidence type="ECO:0000313" key="1">
    <source>
        <dbReference type="EMBL" id="PSV47328.1"/>
    </source>
</evidence>
<dbReference type="Proteomes" id="UP000241803">
    <property type="component" value="Unassembled WGS sequence"/>
</dbReference>
<evidence type="ECO:0000313" key="2">
    <source>
        <dbReference type="Proteomes" id="UP000241803"/>
    </source>
</evidence>
<comment type="caution">
    <text evidence="1">The sequence shown here is derived from an EMBL/GenBank/DDBJ whole genome shotgun (WGS) entry which is preliminary data.</text>
</comment>
<name>A0A2T3L8L5_9GAMM</name>
<gene>
    <name evidence="1" type="ORF">C9J47_10640</name>
</gene>
<reference evidence="1 2" key="1">
    <citation type="submission" date="2018-03" db="EMBL/GenBank/DDBJ databases">
        <title>Whole genome sequencing of Histamine producing bacteria.</title>
        <authorList>
            <person name="Butler K."/>
        </authorList>
    </citation>
    <scope>NUCLEOTIDE SEQUENCE [LARGE SCALE GENOMIC DNA]</scope>
    <source>
        <strain evidence="1 2">ATCC 19614</strain>
    </source>
</reference>
<protein>
    <submittedName>
        <fullName evidence="1">Uncharacterized protein</fullName>
    </submittedName>
</protein>
<dbReference type="EMBL" id="PYOC01000003">
    <property type="protein sequence ID" value="PSV47328.1"/>
    <property type="molecule type" value="Genomic_DNA"/>
</dbReference>
<organism evidence="1 2">
    <name type="scientific">Photobacterium indicum</name>
    <dbReference type="NCBI Taxonomy" id="81447"/>
    <lineage>
        <taxon>Bacteria</taxon>
        <taxon>Pseudomonadati</taxon>
        <taxon>Pseudomonadota</taxon>
        <taxon>Gammaproteobacteria</taxon>
        <taxon>Vibrionales</taxon>
        <taxon>Vibrionaceae</taxon>
        <taxon>Photobacterium</taxon>
    </lineage>
</organism>
<proteinExistence type="predicted"/>
<accession>A0A2T3L8L5</accession>